<dbReference type="GO" id="GO:0004190">
    <property type="term" value="F:aspartic-type endopeptidase activity"/>
    <property type="evidence" value="ECO:0007669"/>
    <property type="project" value="UniProtKB-UniRule"/>
</dbReference>
<dbReference type="Proteomes" id="UP001177341">
    <property type="component" value="Unassembled WGS sequence"/>
</dbReference>
<feature type="active site" evidence="9">
    <location>
        <position position="128"/>
    </location>
</feature>
<comment type="pathway">
    <text evidence="9">Protein modification; lipoprotein biosynthesis (signal peptide cleavage).</text>
</comment>
<evidence type="ECO:0000256" key="5">
    <source>
        <dbReference type="ARBA" id="ARBA00022750"/>
    </source>
</evidence>
<evidence type="ECO:0000256" key="6">
    <source>
        <dbReference type="ARBA" id="ARBA00022801"/>
    </source>
</evidence>
<evidence type="ECO:0000256" key="10">
    <source>
        <dbReference type="RuleBase" id="RU000594"/>
    </source>
</evidence>
<dbReference type="RefSeq" id="WP_075174171.1">
    <property type="nucleotide sequence ID" value="NZ_CAXHZV010000003.1"/>
</dbReference>
<dbReference type="PRINTS" id="PR00781">
    <property type="entry name" value="LIPOSIGPTASE"/>
</dbReference>
<proteinExistence type="inferred from homology"/>
<dbReference type="GO" id="GO:0005886">
    <property type="term" value="C:plasma membrane"/>
    <property type="evidence" value="ECO:0007669"/>
    <property type="project" value="UniProtKB-SubCell"/>
</dbReference>
<dbReference type="EMBL" id="JAUOPG010000003">
    <property type="protein sequence ID" value="MDO6452965.1"/>
    <property type="molecule type" value="Genomic_DNA"/>
</dbReference>
<reference evidence="12" key="1">
    <citation type="submission" date="2023-07" db="EMBL/GenBank/DDBJ databases">
        <title>Genome content predicts the carbon catabolic preferences of heterotrophic bacteria.</title>
        <authorList>
            <person name="Gralka M."/>
        </authorList>
    </citation>
    <scope>NUCLEOTIDE SEQUENCE</scope>
    <source>
        <strain evidence="13">5G01</strain>
        <strain evidence="12">I2M16</strain>
    </source>
</reference>
<evidence type="ECO:0000256" key="2">
    <source>
        <dbReference type="ARBA" id="ARBA00022475"/>
    </source>
</evidence>
<keyword evidence="6 9" id="KW-0378">Hydrolase</keyword>
<dbReference type="EC" id="3.4.23.36" evidence="9"/>
<comment type="function">
    <text evidence="9 10">This protein specifically catalyzes the removal of signal peptides from prolipoproteins.</text>
</comment>
<comment type="caution">
    <text evidence="12">The sequence shown here is derived from an EMBL/GenBank/DDBJ whole genome shotgun (WGS) entry which is preliminary data.</text>
</comment>
<comment type="catalytic activity">
    <reaction evidence="9 10">
        <text>Release of signal peptides from bacterial membrane prolipoproteins. Hydrolyzes -Xaa-Yaa-Zaa-|-(S,diacylglyceryl)Cys-, in which Xaa is hydrophobic (preferably Leu), and Yaa (Ala or Ser) and Zaa (Gly or Ala) have small, neutral side chains.</text>
        <dbReference type="EC" id="3.4.23.36"/>
    </reaction>
</comment>
<keyword evidence="7 9" id="KW-1133">Transmembrane helix</keyword>
<protein>
    <recommendedName>
        <fullName evidence="9">Lipoprotein signal peptidase</fullName>
        <ecNumber evidence="9">3.4.23.36</ecNumber>
    </recommendedName>
    <alternativeName>
        <fullName evidence="9">Prolipoprotein signal peptidase</fullName>
    </alternativeName>
    <alternativeName>
        <fullName evidence="9">Signal peptidase II</fullName>
        <shortName evidence="9">SPase II</shortName>
    </alternativeName>
</protein>
<evidence type="ECO:0000256" key="1">
    <source>
        <dbReference type="ARBA" id="ARBA00006139"/>
    </source>
</evidence>
<keyword evidence="5 9" id="KW-0064">Aspartyl protease</keyword>
<accession>A0AAW7XFP1</accession>
<evidence type="ECO:0000313" key="13">
    <source>
        <dbReference type="EMBL" id="MDP2524022.1"/>
    </source>
</evidence>
<dbReference type="InterPro" id="IPR001872">
    <property type="entry name" value="Peptidase_A8"/>
</dbReference>
<feature type="active site" evidence="9">
    <location>
        <position position="146"/>
    </location>
</feature>
<dbReference type="EMBL" id="JAUYVO010000013">
    <property type="protein sequence ID" value="MDP2524022.1"/>
    <property type="molecule type" value="Genomic_DNA"/>
</dbReference>
<dbReference type="PANTHER" id="PTHR33695:SF1">
    <property type="entry name" value="LIPOPROTEIN SIGNAL PEPTIDASE"/>
    <property type="match status" value="1"/>
</dbReference>
<dbReference type="PROSITE" id="PS00855">
    <property type="entry name" value="SPASE_II"/>
    <property type="match status" value="1"/>
</dbReference>
<dbReference type="GeneID" id="89454659"/>
<feature type="transmembrane region" description="Helical" evidence="9">
    <location>
        <begin position="72"/>
        <end position="92"/>
    </location>
</feature>
<dbReference type="NCBIfam" id="TIGR00077">
    <property type="entry name" value="lspA"/>
    <property type="match status" value="1"/>
</dbReference>
<dbReference type="PANTHER" id="PTHR33695">
    <property type="entry name" value="LIPOPROTEIN SIGNAL PEPTIDASE"/>
    <property type="match status" value="1"/>
</dbReference>
<dbReference type="HAMAP" id="MF_00161">
    <property type="entry name" value="LspA"/>
    <property type="match status" value="1"/>
</dbReference>
<feature type="transmembrane region" description="Helical" evidence="9">
    <location>
        <begin position="16"/>
        <end position="35"/>
    </location>
</feature>
<name>A0AAW7XFP1_9GAMM</name>
<evidence type="ECO:0000256" key="8">
    <source>
        <dbReference type="ARBA" id="ARBA00023136"/>
    </source>
</evidence>
<evidence type="ECO:0000256" key="11">
    <source>
        <dbReference type="RuleBase" id="RU004181"/>
    </source>
</evidence>
<evidence type="ECO:0000256" key="4">
    <source>
        <dbReference type="ARBA" id="ARBA00022692"/>
    </source>
</evidence>
<evidence type="ECO:0000256" key="3">
    <source>
        <dbReference type="ARBA" id="ARBA00022670"/>
    </source>
</evidence>
<keyword evidence="4 9" id="KW-0812">Transmembrane</keyword>
<comment type="similarity">
    <text evidence="1 9 11">Belongs to the peptidase A8 family.</text>
</comment>
<evidence type="ECO:0000256" key="9">
    <source>
        <dbReference type="HAMAP-Rule" id="MF_00161"/>
    </source>
</evidence>
<evidence type="ECO:0000256" key="7">
    <source>
        <dbReference type="ARBA" id="ARBA00022989"/>
    </source>
</evidence>
<dbReference type="GO" id="GO:0006508">
    <property type="term" value="P:proteolysis"/>
    <property type="evidence" value="ECO:0007669"/>
    <property type="project" value="UniProtKB-KW"/>
</dbReference>
<sequence>MDLPTSTMNKRTGSLSWLWLTAVVIALDLGTKYIADTTLNYGDPHSILPVLDMTLLYNTGAAFSFLAQAAGWQRWLFVLIAIAVSIMLTVWLKRTDKAQWWLGMGLALILGGAIGNLYDRIVQGYVVDFISVHYNAYYFPAFNLADTAITIGAALLIIDMIFLEKQREPASDQT</sequence>
<keyword evidence="15" id="KW-1185">Reference proteome</keyword>
<dbReference type="Proteomes" id="UP001169862">
    <property type="component" value="Unassembled WGS sequence"/>
</dbReference>
<feature type="transmembrane region" description="Helical" evidence="9">
    <location>
        <begin position="138"/>
        <end position="158"/>
    </location>
</feature>
<evidence type="ECO:0000313" key="15">
    <source>
        <dbReference type="Proteomes" id="UP001177341"/>
    </source>
</evidence>
<feature type="transmembrane region" description="Helical" evidence="9">
    <location>
        <begin position="99"/>
        <end position="118"/>
    </location>
</feature>
<evidence type="ECO:0000313" key="14">
    <source>
        <dbReference type="Proteomes" id="UP001169862"/>
    </source>
</evidence>
<gene>
    <name evidence="9 12" type="primary">lspA</name>
    <name evidence="12" type="ORF">Q4490_05245</name>
    <name evidence="13" type="ORF">Q8W30_15725</name>
</gene>
<comment type="subcellular location">
    <subcellularLocation>
        <location evidence="9">Cell membrane</location>
        <topology evidence="9">Multi-pass membrane protein</topology>
    </subcellularLocation>
</comment>
<evidence type="ECO:0000313" key="12">
    <source>
        <dbReference type="EMBL" id="MDO6452965.1"/>
    </source>
</evidence>
<keyword evidence="2 9" id="KW-1003">Cell membrane</keyword>
<organism evidence="12 14">
    <name type="scientific">Neptunomonas phycophila</name>
    <dbReference type="NCBI Taxonomy" id="1572645"/>
    <lineage>
        <taxon>Bacteria</taxon>
        <taxon>Pseudomonadati</taxon>
        <taxon>Pseudomonadota</taxon>
        <taxon>Gammaproteobacteria</taxon>
        <taxon>Oceanospirillales</taxon>
        <taxon>Oceanospirillaceae</taxon>
        <taxon>Neptunomonas</taxon>
    </lineage>
</organism>
<keyword evidence="8 9" id="KW-0472">Membrane</keyword>
<dbReference type="AlphaFoldDB" id="A0AAW7XFP1"/>
<keyword evidence="3 9" id="KW-0645">Protease</keyword>
<dbReference type="Pfam" id="PF01252">
    <property type="entry name" value="Peptidase_A8"/>
    <property type="match status" value="1"/>
</dbReference>